<dbReference type="EMBL" id="CAMGYJ010000002">
    <property type="protein sequence ID" value="CAI0376594.1"/>
    <property type="molecule type" value="Genomic_DNA"/>
</dbReference>
<feature type="region of interest" description="Disordered" evidence="4">
    <location>
        <begin position="145"/>
        <end position="167"/>
    </location>
</feature>
<evidence type="ECO:0000256" key="2">
    <source>
        <dbReference type="ARBA" id="ARBA00022553"/>
    </source>
</evidence>
<comment type="caution">
    <text evidence="6">The sequence shown here is derived from an EMBL/GenBank/DDBJ whole genome shotgun (WGS) entry which is preliminary data.</text>
</comment>
<keyword evidence="3" id="KW-0539">Nucleus</keyword>
<comment type="subcellular location">
    <subcellularLocation>
        <location evidence="1">Nucleus</location>
    </subcellularLocation>
</comment>
<feature type="region of interest" description="Disordered" evidence="4">
    <location>
        <begin position="58"/>
        <end position="94"/>
    </location>
</feature>
<dbReference type="InterPro" id="IPR039611">
    <property type="entry name" value="VQ_4/11/13/19/31/33"/>
</dbReference>
<sequence>METESRRHVNAAALPPTSPVSSTTFVQADAATFRDLVQRLTGLSPDSEIRLPVTLPSRIHAPKQGNYNNNNNSNNSNNGNHPPVNSPRRSPYKLQERRHTIRKLEIKLSRASLRNNNSSGASPCSSPCLVESPIASPVTPLMGSGAGESPFFSSTETSPSTPCSEEERAIAEKRFYLHPSPLSTPRGSEPPELLPLFPLSSPTTLRI</sequence>
<evidence type="ECO:0000256" key="4">
    <source>
        <dbReference type="SAM" id="MobiDB-lite"/>
    </source>
</evidence>
<feature type="compositionally biased region" description="Low complexity" evidence="4">
    <location>
        <begin position="65"/>
        <end position="80"/>
    </location>
</feature>
<gene>
    <name evidence="6" type="ORF">LITE_LOCUS1091</name>
</gene>
<accession>A0AAV0GV60</accession>
<reference evidence="6" key="1">
    <citation type="submission" date="2022-08" db="EMBL/GenBank/DDBJ databases">
        <authorList>
            <person name="Gutierrez-Valencia J."/>
        </authorList>
    </citation>
    <scope>NUCLEOTIDE SEQUENCE</scope>
</reference>
<proteinExistence type="predicted"/>
<feature type="domain" description="VQ" evidence="5">
    <location>
        <begin position="21"/>
        <end position="46"/>
    </location>
</feature>
<feature type="compositionally biased region" description="Low complexity" evidence="4">
    <location>
        <begin position="148"/>
        <end position="163"/>
    </location>
</feature>
<evidence type="ECO:0000256" key="3">
    <source>
        <dbReference type="ARBA" id="ARBA00023242"/>
    </source>
</evidence>
<dbReference type="AlphaFoldDB" id="A0AAV0GV60"/>
<dbReference type="PANTHER" id="PTHR33402">
    <property type="entry name" value="VQ MOTIF-CONTAINING PROTEIN 11-LIKE"/>
    <property type="match status" value="1"/>
</dbReference>
<organism evidence="6 7">
    <name type="scientific">Linum tenue</name>
    <dbReference type="NCBI Taxonomy" id="586396"/>
    <lineage>
        <taxon>Eukaryota</taxon>
        <taxon>Viridiplantae</taxon>
        <taxon>Streptophyta</taxon>
        <taxon>Embryophyta</taxon>
        <taxon>Tracheophyta</taxon>
        <taxon>Spermatophyta</taxon>
        <taxon>Magnoliopsida</taxon>
        <taxon>eudicotyledons</taxon>
        <taxon>Gunneridae</taxon>
        <taxon>Pentapetalae</taxon>
        <taxon>rosids</taxon>
        <taxon>fabids</taxon>
        <taxon>Malpighiales</taxon>
        <taxon>Linaceae</taxon>
        <taxon>Linum</taxon>
    </lineage>
</organism>
<dbReference type="Proteomes" id="UP001154282">
    <property type="component" value="Unassembled WGS sequence"/>
</dbReference>
<protein>
    <recommendedName>
        <fullName evidence="5">VQ domain-containing protein</fullName>
    </recommendedName>
</protein>
<evidence type="ECO:0000256" key="1">
    <source>
        <dbReference type="ARBA" id="ARBA00004123"/>
    </source>
</evidence>
<dbReference type="PANTHER" id="PTHR33402:SF3">
    <property type="entry name" value="VQ DOMAIN-CONTAINING PROTEIN"/>
    <property type="match status" value="1"/>
</dbReference>
<evidence type="ECO:0000259" key="5">
    <source>
        <dbReference type="Pfam" id="PF05678"/>
    </source>
</evidence>
<evidence type="ECO:0000313" key="6">
    <source>
        <dbReference type="EMBL" id="CAI0376594.1"/>
    </source>
</evidence>
<feature type="region of interest" description="Disordered" evidence="4">
    <location>
        <begin position="1"/>
        <end position="22"/>
    </location>
</feature>
<dbReference type="GO" id="GO:0005634">
    <property type="term" value="C:nucleus"/>
    <property type="evidence" value="ECO:0007669"/>
    <property type="project" value="UniProtKB-SubCell"/>
</dbReference>
<dbReference type="InterPro" id="IPR008889">
    <property type="entry name" value="VQ"/>
</dbReference>
<dbReference type="Pfam" id="PF05678">
    <property type="entry name" value="VQ"/>
    <property type="match status" value="1"/>
</dbReference>
<keyword evidence="7" id="KW-1185">Reference proteome</keyword>
<evidence type="ECO:0000313" key="7">
    <source>
        <dbReference type="Proteomes" id="UP001154282"/>
    </source>
</evidence>
<name>A0AAV0GV60_9ROSI</name>
<keyword evidence="2" id="KW-0597">Phosphoprotein</keyword>